<dbReference type="EMBL" id="MPRJ01000023">
    <property type="protein sequence ID" value="OOZ36888.1"/>
    <property type="molecule type" value="Genomic_DNA"/>
</dbReference>
<keyword evidence="1" id="KW-0812">Transmembrane</keyword>
<dbReference type="SMART" id="SM00327">
    <property type="entry name" value="VWA"/>
    <property type="match status" value="1"/>
</dbReference>
<dbReference type="PANTHER" id="PTHR45737:SF6">
    <property type="entry name" value="VON WILLEBRAND FACTOR A DOMAIN-CONTAINING PROTEIN 5A"/>
    <property type="match status" value="1"/>
</dbReference>
<dbReference type="NCBIfam" id="TIGR03788">
    <property type="entry name" value="marine_srt_targ"/>
    <property type="match status" value="1"/>
</dbReference>
<sequence length="467" mass="51376">MRINIKLAAGFPLSRLESTFHGIETTRDENNTHTVRLTKSEVTADRDFELTWSPVPGNEPHAALFSEQWAGDNYSLMMVIPPHQEGQGGALPREMVFVVDTSGSMHGASMGQAKAALKMALSRLAPDDRFNIIQFNSSTQALFGRAVGASPRNLARAEDYVDSLTASGGTEMLPALRRALTGEKELDRLRQVVFMTDGSVGNEAQLFEVIEQKLGASRLFTVGIGSAPNSFFMTRAARLGRGSFTYIGKVSEVRSKMKALFNKLESPVLADVEIDWGEDVQVDMWPRRIPDLYMGEPLVLAVKGEVDGKTVVIRGRSGDKPWQQRVTLHGGGSRGGIRLLWARKKIADLMDQKARGRTEDEVRHEVLVVALGHKLVSKYTSLVAVDKTPSRPLDQALIGKNVPVQLPKGWSAEKVFGSMPQTATPALLNLLLGVLAMIGSWMVSVFGKRNRKNVADEVRHLNGEMYR</sequence>
<evidence type="ECO:0000313" key="4">
    <source>
        <dbReference type="Proteomes" id="UP000190896"/>
    </source>
</evidence>
<keyword evidence="4" id="KW-1185">Reference proteome</keyword>
<dbReference type="AlphaFoldDB" id="A0A1T2KVJ1"/>
<dbReference type="InterPro" id="IPR002035">
    <property type="entry name" value="VWF_A"/>
</dbReference>
<organism evidence="3 4">
    <name type="scientific">Solemya velesiana gill symbiont</name>
    <dbReference type="NCBI Taxonomy" id="1918948"/>
    <lineage>
        <taxon>Bacteria</taxon>
        <taxon>Pseudomonadati</taxon>
        <taxon>Pseudomonadota</taxon>
        <taxon>Gammaproteobacteria</taxon>
        <taxon>sulfur-oxidizing symbionts</taxon>
    </lineage>
</organism>
<keyword evidence="1" id="KW-0472">Membrane</keyword>
<reference evidence="3 4" key="1">
    <citation type="submission" date="2016-11" db="EMBL/GenBank/DDBJ databases">
        <title>Mixed transmission modes and dynamic genome evolution in an obligate animal-bacterial symbiosis.</title>
        <authorList>
            <person name="Russell S.L."/>
            <person name="Corbett-Detig R.B."/>
            <person name="Cavanaugh C.M."/>
        </authorList>
    </citation>
    <scope>NUCLEOTIDE SEQUENCE [LARGE SCALE GENOMIC DNA]</scope>
    <source>
        <strain evidence="3">Se-Cadez</strain>
    </source>
</reference>
<comment type="caution">
    <text evidence="3">The sequence shown here is derived from an EMBL/GenBank/DDBJ whole genome shotgun (WGS) entry which is preliminary data.</text>
</comment>
<dbReference type="PANTHER" id="PTHR45737">
    <property type="entry name" value="VON WILLEBRAND FACTOR A DOMAIN-CONTAINING PROTEIN 5A"/>
    <property type="match status" value="1"/>
</dbReference>
<dbReference type="InterPro" id="IPR022440">
    <property type="entry name" value="CHP03788"/>
</dbReference>
<dbReference type="PROSITE" id="PS50234">
    <property type="entry name" value="VWFA"/>
    <property type="match status" value="1"/>
</dbReference>
<dbReference type="Proteomes" id="UP000190896">
    <property type="component" value="Unassembled WGS sequence"/>
</dbReference>
<dbReference type="Pfam" id="PF13768">
    <property type="entry name" value="VWA_3"/>
    <property type="match status" value="1"/>
</dbReference>
<dbReference type="RefSeq" id="WP_078486412.1">
    <property type="nucleotide sequence ID" value="NZ_MPRJ01000023.1"/>
</dbReference>
<dbReference type="SUPFAM" id="SSF53300">
    <property type="entry name" value="vWA-like"/>
    <property type="match status" value="1"/>
</dbReference>
<feature type="transmembrane region" description="Helical" evidence="1">
    <location>
        <begin position="426"/>
        <end position="446"/>
    </location>
</feature>
<gene>
    <name evidence="3" type="ORF">BOW51_04970</name>
</gene>
<proteinExistence type="predicted"/>
<accession>A0A1T2KVJ1</accession>
<protein>
    <submittedName>
        <fullName evidence="3">Marine proteobacterial sortase target protein</fullName>
    </submittedName>
</protein>
<feature type="domain" description="VWFA" evidence="2">
    <location>
        <begin position="94"/>
        <end position="264"/>
    </location>
</feature>
<name>A0A1T2KVJ1_9GAMM</name>
<evidence type="ECO:0000256" key="1">
    <source>
        <dbReference type="SAM" id="Phobius"/>
    </source>
</evidence>
<dbReference type="CDD" id="cd01461">
    <property type="entry name" value="vWA_interalpha_trypsin_inhibitor"/>
    <property type="match status" value="1"/>
</dbReference>
<evidence type="ECO:0000259" key="2">
    <source>
        <dbReference type="PROSITE" id="PS50234"/>
    </source>
</evidence>
<dbReference type="OrthoDB" id="9784383at2"/>
<keyword evidence="1" id="KW-1133">Transmembrane helix</keyword>
<evidence type="ECO:0000313" key="3">
    <source>
        <dbReference type="EMBL" id="OOZ36888.1"/>
    </source>
</evidence>
<dbReference type="Gene3D" id="3.40.50.410">
    <property type="entry name" value="von Willebrand factor, type A domain"/>
    <property type="match status" value="1"/>
</dbReference>
<dbReference type="InterPro" id="IPR036465">
    <property type="entry name" value="vWFA_dom_sf"/>
</dbReference>